<feature type="chain" id="PRO_5046983725" description="Photosynthesis system II assembly factor Ycf48/Hcf136-like domain-containing protein" evidence="3">
    <location>
        <begin position="24"/>
        <end position="754"/>
    </location>
</feature>
<protein>
    <recommendedName>
        <fullName evidence="4">Photosynthesis system II assembly factor Ycf48/Hcf136-like domain-containing protein</fullName>
    </recommendedName>
</protein>
<keyword evidence="6" id="KW-1185">Reference proteome</keyword>
<dbReference type="SUPFAM" id="SSF110296">
    <property type="entry name" value="Oligoxyloglucan reducing end-specific cellobiohydrolase"/>
    <property type="match status" value="2"/>
</dbReference>
<proteinExistence type="predicted"/>
<comment type="caution">
    <text evidence="5">The sequence shown here is derived from an EMBL/GenBank/DDBJ whole genome shotgun (WGS) entry which is preliminary data.</text>
</comment>
<evidence type="ECO:0000256" key="2">
    <source>
        <dbReference type="ARBA" id="ARBA00023276"/>
    </source>
</evidence>
<dbReference type="EMBL" id="JAWSTH010000011">
    <property type="protein sequence ID" value="MDW5594028.1"/>
    <property type="molecule type" value="Genomic_DNA"/>
</dbReference>
<evidence type="ECO:0000256" key="3">
    <source>
        <dbReference type="SAM" id="SignalP"/>
    </source>
</evidence>
<dbReference type="Gene3D" id="2.130.10.10">
    <property type="entry name" value="YVTN repeat-like/Quinoprotein amine dehydrogenase"/>
    <property type="match status" value="4"/>
</dbReference>
<dbReference type="InterPro" id="IPR028203">
    <property type="entry name" value="PSII_CF48-like_dom"/>
</dbReference>
<dbReference type="CDD" id="cd15482">
    <property type="entry name" value="Sialidase_non-viral"/>
    <property type="match status" value="1"/>
</dbReference>
<reference evidence="6" key="1">
    <citation type="submission" date="2023-07" db="EMBL/GenBank/DDBJ databases">
        <title>Conexibacter stalactiti sp. nov., isolated from stalactites in a lava cave and emended description of the genus Conexibacter.</title>
        <authorList>
            <person name="Lee S.D."/>
        </authorList>
    </citation>
    <scope>NUCLEOTIDE SEQUENCE [LARGE SCALE GENOMIC DNA]</scope>
    <source>
        <strain evidence="6">KCTC 39840</strain>
    </source>
</reference>
<keyword evidence="3" id="KW-0732">Signal</keyword>
<dbReference type="RefSeq" id="WP_318596286.1">
    <property type="nucleotide sequence ID" value="NZ_JAWSTH010000011.1"/>
</dbReference>
<feature type="signal peptide" evidence="3">
    <location>
        <begin position="1"/>
        <end position="23"/>
    </location>
</feature>
<feature type="domain" description="Photosynthesis system II assembly factor Ycf48/Hcf136-like" evidence="4">
    <location>
        <begin position="226"/>
        <end position="339"/>
    </location>
</feature>
<gene>
    <name evidence="5" type="ORF">R7226_06765</name>
</gene>
<sequence length="754" mass="76180">MLLKRALAASLVAGAIATTGATAIAPAAIANVQVGSSGWQWGNPLPQGNTLRAASFAGATGYAVGDFGTLLKTSDGGATWSGLPVGTFQGLTIVQAVDASTVFAGGGCVARRSTDGGETFEAVAFTPVESSCRAKLLGLSFLSPTLGFLLLDDGSVFTTDDGGTQFAQRTALPGTAAAGGGTAPSAIAFTSPTTGVAAARDGRIYRTTDAGVSWSLVAEAGRAVNQLWFADAEHGFAVGAGGLFMRTADGGRTWTPRDLGAGALDYSAIRCVGDQLCLLSTGGGAQLVRTADAGQTPGTVITPASDPIYAAAFASPTRVSALGANGATVLSDDAGATFAKVGGRLSGSYSSIRASAVRGTAFATGTVGALARTSDGGSSWTRGSVPTAGALVDVSFPSRAVGYALDDGGGIFRTGNGGTTWKTLGTGSTAVARAVLAPNERTVLAIGPRGLRRSDDGGETFDAARSRAVARAALDGVVAARGGALFAWGDRTVARSRDGGRTWTALEKPGASRRARKKLRIAQVAFSSATTGLLRDGDGRIWRTTTAGRVWSELTAVGTARVLGMATSSDSSAYLVVNRFGNESGGYLLRTADGGATWQPQFVVNEPIAAAGIAAPPGGTDYLLAGSSSLLSSRSGGSAGVRSRLTLSTPRTTLARPAEITVSGRLAPAGRSARVVVSALTPGKAGWRAQTVEVAANGTFVASWNVPRGTSRFVAQWTGDFNAAGAGSRTLDVTVRAAPRRAARRGGRRGRGRR</sequence>
<evidence type="ECO:0000256" key="1">
    <source>
        <dbReference type="ARBA" id="ARBA00022531"/>
    </source>
</evidence>
<dbReference type="PANTHER" id="PTHR47199">
    <property type="entry name" value="PHOTOSYSTEM II STABILITY/ASSEMBLY FACTOR HCF136, CHLOROPLASTIC"/>
    <property type="match status" value="1"/>
</dbReference>
<keyword evidence="1" id="KW-0602">Photosynthesis</keyword>
<reference evidence="5 6" key="2">
    <citation type="submission" date="2023-10" db="EMBL/GenBank/DDBJ databases">
        <authorList>
            <person name="Han X.F."/>
        </authorList>
    </citation>
    <scope>NUCLEOTIDE SEQUENCE [LARGE SCALE GENOMIC DNA]</scope>
    <source>
        <strain evidence="5 6">KCTC 39840</strain>
    </source>
</reference>
<dbReference type="InterPro" id="IPR015943">
    <property type="entry name" value="WD40/YVTN_repeat-like_dom_sf"/>
</dbReference>
<dbReference type="Proteomes" id="UP001284601">
    <property type="component" value="Unassembled WGS sequence"/>
</dbReference>
<evidence type="ECO:0000313" key="6">
    <source>
        <dbReference type="Proteomes" id="UP001284601"/>
    </source>
</evidence>
<evidence type="ECO:0000313" key="5">
    <source>
        <dbReference type="EMBL" id="MDW5594028.1"/>
    </source>
</evidence>
<keyword evidence="2" id="KW-0604">Photosystem II</keyword>
<name>A0ABU4HL50_9ACTN</name>
<accession>A0ABU4HL50</accession>
<evidence type="ECO:0000259" key="4">
    <source>
        <dbReference type="Pfam" id="PF14870"/>
    </source>
</evidence>
<organism evidence="5 6">
    <name type="scientific">Conexibacter stalactiti</name>
    <dbReference type="NCBI Taxonomy" id="1940611"/>
    <lineage>
        <taxon>Bacteria</taxon>
        <taxon>Bacillati</taxon>
        <taxon>Actinomycetota</taxon>
        <taxon>Thermoleophilia</taxon>
        <taxon>Solirubrobacterales</taxon>
        <taxon>Conexibacteraceae</taxon>
        <taxon>Conexibacter</taxon>
    </lineage>
</organism>
<dbReference type="PANTHER" id="PTHR47199:SF2">
    <property type="entry name" value="PHOTOSYSTEM II STABILITY_ASSEMBLY FACTOR HCF136, CHLOROPLASTIC"/>
    <property type="match status" value="1"/>
</dbReference>
<dbReference type="Pfam" id="PF14870">
    <property type="entry name" value="PSII_BNR"/>
    <property type="match status" value="1"/>
</dbReference>